<dbReference type="Proteomes" id="UP000001312">
    <property type="component" value="Unassembled WGS sequence"/>
</dbReference>
<protein>
    <submittedName>
        <fullName evidence="1">Uncharacterized protein</fullName>
    </submittedName>
</protein>
<dbReference type="InParanoid" id="A7EZY2"/>
<dbReference type="EMBL" id="CH476636">
    <property type="protein sequence ID" value="EDN95024.1"/>
    <property type="molecule type" value="Genomic_DNA"/>
</dbReference>
<dbReference type="KEGG" id="ssl:SS1G_10899"/>
<evidence type="ECO:0000313" key="2">
    <source>
        <dbReference type="Proteomes" id="UP000001312"/>
    </source>
</evidence>
<proteinExistence type="predicted"/>
<dbReference type="AlphaFoldDB" id="A7EZY2"/>
<evidence type="ECO:0000313" key="1">
    <source>
        <dbReference type="EMBL" id="EDN95024.1"/>
    </source>
</evidence>
<organism evidence="1 2">
    <name type="scientific">Sclerotinia sclerotiorum (strain ATCC 18683 / 1980 / Ss-1)</name>
    <name type="common">White mold</name>
    <name type="synonym">Whetzelinia sclerotiorum</name>
    <dbReference type="NCBI Taxonomy" id="665079"/>
    <lineage>
        <taxon>Eukaryota</taxon>
        <taxon>Fungi</taxon>
        <taxon>Dikarya</taxon>
        <taxon>Ascomycota</taxon>
        <taxon>Pezizomycotina</taxon>
        <taxon>Leotiomycetes</taxon>
        <taxon>Helotiales</taxon>
        <taxon>Sclerotiniaceae</taxon>
        <taxon>Sclerotinia</taxon>
    </lineage>
</organism>
<accession>A7EZY2</accession>
<dbReference type="GeneID" id="5484246"/>
<dbReference type="RefSeq" id="XP_001588452.1">
    <property type="nucleotide sequence ID" value="XM_001588402.1"/>
</dbReference>
<reference evidence="2" key="1">
    <citation type="journal article" date="2011" name="PLoS Genet.">
        <title>Genomic analysis of the necrotrophic fungal pathogens Sclerotinia sclerotiorum and Botrytis cinerea.</title>
        <authorList>
            <person name="Amselem J."/>
            <person name="Cuomo C.A."/>
            <person name="van Kan J.A."/>
            <person name="Viaud M."/>
            <person name="Benito E.P."/>
            <person name="Couloux A."/>
            <person name="Coutinho P.M."/>
            <person name="de Vries R.P."/>
            <person name="Dyer P.S."/>
            <person name="Fillinger S."/>
            <person name="Fournier E."/>
            <person name="Gout L."/>
            <person name="Hahn M."/>
            <person name="Kohn L."/>
            <person name="Lapalu N."/>
            <person name="Plummer K.M."/>
            <person name="Pradier J.M."/>
            <person name="Quevillon E."/>
            <person name="Sharon A."/>
            <person name="Simon A."/>
            <person name="ten Have A."/>
            <person name="Tudzynski B."/>
            <person name="Tudzynski P."/>
            <person name="Wincker P."/>
            <person name="Andrew M."/>
            <person name="Anthouard V."/>
            <person name="Beever R.E."/>
            <person name="Beffa R."/>
            <person name="Benoit I."/>
            <person name="Bouzid O."/>
            <person name="Brault B."/>
            <person name="Chen Z."/>
            <person name="Choquer M."/>
            <person name="Collemare J."/>
            <person name="Cotton P."/>
            <person name="Danchin E.G."/>
            <person name="Da Silva C."/>
            <person name="Gautier A."/>
            <person name="Giraud C."/>
            <person name="Giraud T."/>
            <person name="Gonzalez C."/>
            <person name="Grossetete S."/>
            <person name="Guldener U."/>
            <person name="Henrissat B."/>
            <person name="Howlett B.J."/>
            <person name="Kodira C."/>
            <person name="Kretschmer M."/>
            <person name="Lappartient A."/>
            <person name="Leroch M."/>
            <person name="Levis C."/>
            <person name="Mauceli E."/>
            <person name="Neuveglise C."/>
            <person name="Oeser B."/>
            <person name="Pearson M."/>
            <person name="Poulain J."/>
            <person name="Poussereau N."/>
            <person name="Quesneville H."/>
            <person name="Rascle C."/>
            <person name="Schumacher J."/>
            <person name="Segurens B."/>
            <person name="Sexton A."/>
            <person name="Silva E."/>
            <person name="Sirven C."/>
            <person name="Soanes D.M."/>
            <person name="Talbot N.J."/>
            <person name="Templeton M."/>
            <person name="Yandava C."/>
            <person name="Yarden O."/>
            <person name="Zeng Q."/>
            <person name="Rollins J.A."/>
            <person name="Lebrun M.H."/>
            <person name="Dickman M."/>
        </authorList>
    </citation>
    <scope>NUCLEOTIDE SEQUENCE [LARGE SCALE GENOMIC DNA]</scope>
    <source>
        <strain evidence="2">ATCC 18683 / 1980 / Ss-1</strain>
    </source>
</reference>
<keyword evidence="2" id="KW-1185">Reference proteome</keyword>
<name>A7EZY2_SCLS1</name>
<sequence length="203" mass="23380">MGYFQLQERRVRWVYRPAKFINFLTLKFKWSSKLGDKTFNCQSTLRYNFVKIPEQYMLYGQANSSLRIGPFASIAKSGQPLNSFNDGASSYAFSARIIIGVSDLRSTEDTRASNNSSQEELQHFHACAYKSAVEAADDDIVKLFEVSAERCPIISLCRNSPQSVVSLVKDFRDTDEAVRSCMIHCRLFRDMRYDSWKFNMRLA</sequence>
<gene>
    <name evidence="1" type="ORF">SS1G_10899</name>
</gene>